<accession>A0A1F4Y3V8</accession>
<organism evidence="1 2">
    <name type="scientific">Candidatus Adlerbacteria bacterium RIFOXYC1_FULL_48_26</name>
    <dbReference type="NCBI Taxonomy" id="1797247"/>
    <lineage>
        <taxon>Bacteria</taxon>
        <taxon>Candidatus Adleribacteriota</taxon>
    </lineage>
</organism>
<dbReference type="AlphaFoldDB" id="A0A1F4Y3V8"/>
<evidence type="ECO:0000313" key="1">
    <source>
        <dbReference type="EMBL" id="OGC88591.1"/>
    </source>
</evidence>
<dbReference type="STRING" id="1797247.A2419_02915"/>
<comment type="caution">
    <text evidence="1">The sequence shown here is derived from an EMBL/GenBank/DDBJ whole genome shotgun (WGS) entry which is preliminary data.</text>
</comment>
<dbReference type="Proteomes" id="UP000176568">
    <property type="component" value="Unassembled WGS sequence"/>
</dbReference>
<reference evidence="1 2" key="1">
    <citation type="journal article" date="2016" name="Nat. Commun.">
        <title>Thousands of microbial genomes shed light on interconnected biogeochemical processes in an aquifer system.</title>
        <authorList>
            <person name="Anantharaman K."/>
            <person name="Brown C.T."/>
            <person name="Hug L.A."/>
            <person name="Sharon I."/>
            <person name="Castelle C.J."/>
            <person name="Probst A.J."/>
            <person name="Thomas B.C."/>
            <person name="Singh A."/>
            <person name="Wilkins M.J."/>
            <person name="Karaoz U."/>
            <person name="Brodie E.L."/>
            <person name="Williams K.H."/>
            <person name="Hubbard S.S."/>
            <person name="Banfield J.F."/>
        </authorList>
    </citation>
    <scope>NUCLEOTIDE SEQUENCE [LARGE SCALE GENOMIC DNA]</scope>
</reference>
<name>A0A1F4Y3V8_9BACT</name>
<dbReference type="EMBL" id="MEXB01000007">
    <property type="protein sequence ID" value="OGC88591.1"/>
    <property type="molecule type" value="Genomic_DNA"/>
</dbReference>
<proteinExistence type="predicted"/>
<gene>
    <name evidence="1" type="ORF">A2419_02915</name>
</gene>
<sequence>MREIPPQVAAAIRHEDIYALKLMGRAGGRTTQRRRDIRKAVDKIFDERARQEFYDRAREAHEDLVRVDDSPVGLAFFHEDE</sequence>
<protein>
    <submittedName>
        <fullName evidence="1">Uncharacterized protein</fullName>
    </submittedName>
</protein>
<evidence type="ECO:0000313" key="2">
    <source>
        <dbReference type="Proteomes" id="UP000176568"/>
    </source>
</evidence>